<keyword evidence="16 23" id="KW-0472">Membrane</keyword>
<dbReference type="Pfam" id="PF00560">
    <property type="entry name" value="LRR_1"/>
    <property type="match status" value="8"/>
</dbReference>
<evidence type="ECO:0000313" key="27">
    <source>
        <dbReference type="Proteomes" id="UP000006882"/>
    </source>
</evidence>
<evidence type="ECO:0000256" key="12">
    <source>
        <dbReference type="ARBA" id="ARBA00022741"/>
    </source>
</evidence>
<dbReference type="SUPFAM" id="SSF56112">
    <property type="entry name" value="Protein kinase-like (PK-like)"/>
    <property type="match status" value="1"/>
</dbReference>
<dbReference type="GO" id="GO:0005524">
    <property type="term" value="F:ATP binding"/>
    <property type="evidence" value="ECO:0007669"/>
    <property type="project" value="UniProtKB-UniRule"/>
</dbReference>
<evidence type="ECO:0000256" key="13">
    <source>
        <dbReference type="ARBA" id="ARBA00022777"/>
    </source>
</evidence>
<dbReference type="SMART" id="SM00365">
    <property type="entry name" value="LRR_SD22"/>
    <property type="match status" value="8"/>
</dbReference>
<dbReference type="AlphaFoldDB" id="A0A251N1G4"/>
<evidence type="ECO:0000256" key="21">
    <source>
        <dbReference type="ARBA" id="ARBA00048679"/>
    </source>
</evidence>
<feature type="chain" id="PRO_5011970470" description="non-specific serine/threonine protein kinase" evidence="24">
    <location>
        <begin position="35"/>
        <end position="1168"/>
    </location>
</feature>
<dbReference type="InterPro" id="IPR032675">
    <property type="entry name" value="LRR_dom_sf"/>
</dbReference>
<dbReference type="SMR" id="A0A251N1G4"/>
<proteinExistence type="inferred from homology"/>
<feature type="signal peptide" evidence="24">
    <location>
        <begin position="1"/>
        <end position="34"/>
    </location>
</feature>
<keyword evidence="10 24" id="KW-0732">Signal</keyword>
<dbReference type="InterPro" id="IPR013210">
    <property type="entry name" value="LRR_N_plant-typ"/>
</dbReference>
<dbReference type="PRINTS" id="PR00019">
    <property type="entry name" value="LEURICHRPT"/>
</dbReference>
<evidence type="ECO:0000256" key="8">
    <source>
        <dbReference type="ARBA" id="ARBA00022679"/>
    </source>
</evidence>
<name>A0A251N1G4_PRUPE</name>
<evidence type="ECO:0000256" key="9">
    <source>
        <dbReference type="ARBA" id="ARBA00022692"/>
    </source>
</evidence>
<dbReference type="PROSITE" id="PS00107">
    <property type="entry name" value="PROTEIN_KINASE_ATP"/>
    <property type="match status" value="1"/>
</dbReference>
<dbReference type="GO" id="GO:0009791">
    <property type="term" value="P:post-embryonic development"/>
    <property type="evidence" value="ECO:0007669"/>
    <property type="project" value="UniProtKB-ARBA"/>
</dbReference>
<evidence type="ECO:0000256" key="6">
    <source>
        <dbReference type="ARBA" id="ARBA00022553"/>
    </source>
</evidence>
<keyword evidence="8" id="KW-0808">Transferase</keyword>
<evidence type="ECO:0000256" key="19">
    <source>
        <dbReference type="ARBA" id="ARBA00038043"/>
    </source>
</evidence>
<dbReference type="FunFam" id="3.80.10.10:FF:000400">
    <property type="entry name" value="Nuclear pore complex protein NUP107"/>
    <property type="match status" value="1"/>
</dbReference>
<dbReference type="Pfam" id="PF23598">
    <property type="entry name" value="LRR_14"/>
    <property type="match status" value="1"/>
</dbReference>
<comment type="similarity">
    <text evidence="19">Belongs to the polygalacturonase-inhibiting protein family.</text>
</comment>
<dbReference type="GO" id="GO:0051707">
    <property type="term" value="P:response to other organism"/>
    <property type="evidence" value="ECO:0007669"/>
    <property type="project" value="UniProtKB-ARBA"/>
</dbReference>
<dbReference type="SUPFAM" id="SSF52058">
    <property type="entry name" value="L domain-like"/>
    <property type="match status" value="2"/>
</dbReference>
<dbReference type="PANTHER" id="PTHR48005">
    <property type="entry name" value="LEUCINE RICH REPEAT KINASE 2"/>
    <property type="match status" value="1"/>
</dbReference>
<dbReference type="eggNOG" id="ENOG502QQYD">
    <property type="taxonomic scope" value="Eukaryota"/>
</dbReference>
<dbReference type="STRING" id="3760.A0A251N1G4"/>
<comment type="subcellular location">
    <subcellularLocation>
        <location evidence="2">Membrane</location>
        <topology evidence="2">Single-pass type I membrane protein</topology>
    </subcellularLocation>
    <subcellularLocation>
        <location evidence="1">Secreted</location>
        <location evidence="1">Cell wall</location>
    </subcellularLocation>
</comment>
<dbReference type="Pfam" id="PF08263">
    <property type="entry name" value="LRRNT_2"/>
    <property type="match status" value="1"/>
</dbReference>
<organism evidence="26 27">
    <name type="scientific">Prunus persica</name>
    <name type="common">Peach</name>
    <name type="synonym">Amygdalus persica</name>
    <dbReference type="NCBI Taxonomy" id="3760"/>
    <lineage>
        <taxon>Eukaryota</taxon>
        <taxon>Viridiplantae</taxon>
        <taxon>Streptophyta</taxon>
        <taxon>Embryophyta</taxon>
        <taxon>Tracheophyta</taxon>
        <taxon>Spermatophyta</taxon>
        <taxon>Magnoliopsida</taxon>
        <taxon>eudicotyledons</taxon>
        <taxon>Gunneridae</taxon>
        <taxon>Pentapetalae</taxon>
        <taxon>rosids</taxon>
        <taxon>fabids</taxon>
        <taxon>Rosales</taxon>
        <taxon>Rosaceae</taxon>
        <taxon>Amygdaloideae</taxon>
        <taxon>Amygdaleae</taxon>
        <taxon>Prunus</taxon>
    </lineage>
</organism>
<feature type="binding site" evidence="22">
    <location>
        <position position="898"/>
    </location>
    <ligand>
        <name>ATP</name>
        <dbReference type="ChEBI" id="CHEBI:30616"/>
    </ligand>
</feature>
<dbReference type="SUPFAM" id="SSF52047">
    <property type="entry name" value="RNI-like"/>
    <property type="match status" value="1"/>
</dbReference>
<evidence type="ECO:0000256" key="15">
    <source>
        <dbReference type="ARBA" id="ARBA00022989"/>
    </source>
</evidence>
<dbReference type="GO" id="GO:0038023">
    <property type="term" value="F:signaling receptor activity"/>
    <property type="evidence" value="ECO:0000318"/>
    <property type="project" value="GO_Central"/>
</dbReference>
<evidence type="ECO:0000256" key="24">
    <source>
        <dbReference type="SAM" id="SignalP"/>
    </source>
</evidence>
<dbReference type="EC" id="2.7.11.1" evidence="3"/>
<keyword evidence="5" id="KW-0723">Serine/threonine-protein kinase</keyword>
<evidence type="ECO:0000256" key="14">
    <source>
        <dbReference type="ARBA" id="ARBA00022840"/>
    </source>
</evidence>
<keyword evidence="4" id="KW-0134">Cell wall</keyword>
<protein>
    <recommendedName>
        <fullName evidence="3">non-specific serine/threonine protein kinase</fullName>
        <ecNumber evidence="3">2.7.11.1</ecNumber>
    </recommendedName>
</protein>
<keyword evidence="12 22" id="KW-0547">Nucleotide-binding</keyword>
<dbReference type="InterPro" id="IPR001611">
    <property type="entry name" value="Leu-rich_rpt"/>
</dbReference>
<dbReference type="PROSITE" id="PS50011">
    <property type="entry name" value="PROTEIN_KINASE_DOM"/>
    <property type="match status" value="1"/>
</dbReference>
<dbReference type="InterPro" id="IPR055414">
    <property type="entry name" value="LRR_R13L4/SHOC2-like"/>
</dbReference>
<dbReference type="Gene3D" id="3.30.200.20">
    <property type="entry name" value="Phosphorylase Kinase, domain 1"/>
    <property type="match status" value="1"/>
</dbReference>
<evidence type="ECO:0000259" key="25">
    <source>
        <dbReference type="PROSITE" id="PS50011"/>
    </source>
</evidence>
<dbReference type="InterPro" id="IPR017441">
    <property type="entry name" value="Protein_kinase_ATP_BS"/>
</dbReference>
<dbReference type="PROSITE" id="PS51450">
    <property type="entry name" value="LRR"/>
    <property type="match status" value="1"/>
</dbReference>
<evidence type="ECO:0000256" key="2">
    <source>
        <dbReference type="ARBA" id="ARBA00004479"/>
    </source>
</evidence>
<keyword evidence="14 22" id="KW-0067">ATP-binding</keyword>
<dbReference type="InterPro" id="IPR003591">
    <property type="entry name" value="Leu-rich_rpt_typical-subtyp"/>
</dbReference>
<evidence type="ECO:0000256" key="3">
    <source>
        <dbReference type="ARBA" id="ARBA00012513"/>
    </source>
</evidence>
<evidence type="ECO:0000313" key="26">
    <source>
        <dbReference type="EMBL" id="ONH93177.1"/>
    </source>
</evidence>
<gene>
    <name evidence="26" type="ORF">PRUPE_8G217400</name>
</gene>
<comment type="catalytic activity">
    <reaction evidence="20">
        <text>L-threonyl-[protein] + ATP = O-phospho-L-threonyl-[protein] + ADP + H(+)</text>
        <dbReference type="Rhea" id="RHEA:46608"/>
        <dbReference type="Rhea" id="RHEA-COMP:11060"/>
        <dbReference type="Rhea" id="RHEA-COMP:11605"/>
        <dbReference type="ChEBI" id="CHEBI:15378"/>
        <dbReference type="ChEBI" id="CHEBI:30013"/>
        <dbReference type="ChEBI" id="CHEBI:30616"/>
        <dbReference type="ChEBI" id="CHEBI:61977"/>
        <dbReference type="ChEBI" id="CHEBI:456216"/>
        <dbReference type="EC" id="2.7.11.1"/>
    </reaction>
</comment>
<dbReference type="SMART" id="SM00369">
    <property type="entry name" value="LRR_TYP"/>
    <property type="match status" value="11"/>
</dbReference>
<dbReference type="EMBL" id="CM007658">
    <property type="protein sequence ID" value="ONH93177.1"/>
    <property type="molecule type" value="Genomic_DNA"/>
</dbReference>
<dbReference type="FunFam" id="1.10.510.10:FF:000445">
    <property type="entry name" value="MDIS1-interacting receptor like kinase 2"/>
    <property type="match status" value="1"/>
</dbReference>
<keyword evidence="15 23" id="KW-1133">Transmembrane helix</keyword>
<feature type="transmembrane region" description="Helical" evidence="23">
    <location>
        <begin position="802"/>
        <end position="826"/>
    </location>
</feature>
<sequence length="1168" mass="128706">MEGGVFSAQGQKPTYLLLLLHIFLLALLPFKAISSPKTQAEALLTWKNTFASAPPSLTSWSLTNLNNLCNWTAIVCDHSTKQVSQIDLSNFNISATLTHFNFTPFLNLTQFNLYGNNFTGPVPSAIGNLSKLTTLDLGDNSFDKIPVEIGKLTELKYLSFFNNFLRGTIPYQLSNLQKVQFLILGANYLFETPDWSKFSGMPSLTYLDFSLNSLDSEFPEFISKCLNLTFLDLSGNSFTGQIPPQVFTILGKLEFLNLTNNYFEGPLPSNFPKLKHLHLAQNHFGGPIPEDIGLISGLERIDLRTNSLEGPIPSQLGLCTNLTYLALASNHLEGKIPSSIGQLRELKYLGLRNNSLNSSIPSELGLCTNLTYLDLASNFLSGELPVSLSKLTNIVVLDLYGNSFTGPLLPSLVSNWTEMFSLQLQNNTFGGNIPAEIGLLTKLKVLYLFQNKFTASIPSEIGNLEDLIDLDLSGNQLSGPIPSSIGQLRELIYLNLGENSLNSSIPSELGLCTNLTNLYLTSNHLEGKIPPSIGQLRELQYLDLHMNSLDSSIPSELGLCTSLTYLDLTSNHLEGKIPSSIGQLRELQYLDLHMNSLDSSIPSELGLCTSLTYLDLTSNHLEGKIPSSIGQLKELQYLDLYKNSLDSSIPSELGFCTSLTYLDLTSNHLEGKIPPSIGRLRNIQHLDLSNNSLSSSIPSELGFCTSLTYLDLSRNQLSGSIPLTLSNLANIQTLNLSNNNLNGPFPPEICFPFLENHDFSNNNLTQDVQKAPEDTFVGNSGLCGDARGLTRARNSEKKNNKVIIGVLVPVCSISVVAITIALILMFHKKTKCALKKINSTAQNFENFESMILQEEVKFTFGEVVKAIEDFHEKYCIGKGGFGRVYKAELLSGQVVAVKRLNMSDSNDIPAINLQSFENEILTLTNVRHRNIIRLYGFCSRRGCIFLLYEYLERGSLGKALYGVEGVTELGWATRVKVVKGLAHALSYLHHDCSPPIVHRDVTVNNVLLESDFEARLSDFGTARLISANSSNWTHIVGSFGYMAPELALTMRVTDKCDVYSFGVVALEVMMGRHPGDLLESQLSESSQSMKEDNAELFLKDLLDERLEAPSNELAKAVVLVMSLALACIRMRPGSRPTMLYVAQKLSAQSLPSLPLPFGMLTINKLMGI</sequence>
<dbReference type="PANTHER" id="PTHR48005:SF16">
    <property type="entry name" value="MDIS1-INTERACTING RECEPTOR LIKE KINASE 2-LIKE ISOFORM X1"/>
    <property type="match status" value="1"/>
</dbReference>
<evidence type="ECO:0000256" key="16">
    <source>
        <dbReference type="ARBA" id="ARBA00023136"/>
    </source>
</evidence>
<evidence type="ECO:0000256" key="23">
    <source>
        <dbReference type="SAM" id="Phobius"/>
    </source>
</evidence>
<dbReference type="GO" id="GO:0009653">
    <property type="term" value="P:anatomical structure morphogenesis"/>
    <property type="evidence" value="ECO:0007669"/>
    <property type="project" value="UniProtKB-ARBA"/>
</dbReference>
<dbReference type="FunFam" id="3.80.10.10:FF:000233">
    <property type="entry name" value="Leucine-rich repeat receptor-like protein kinase TDR"/>
    <property type="match status" value="1"/>
</dbReference>
<dbReference type="FunFam" id="3.30.200.20:FF:000309">
    <property type="entry name" value="Leucine-rich repeat receptor protein kinase MSP1"/>
    <property type="match status" value="1"/>
</dbReference>
<keyword evidence="4" id="KW-0964">Secreted</keyword>
<dbReference type="Gramene" id="ONH93177">
    <property type="protein sequence ID" value="ONH93177"/>
    <property type="gene ID" value="PRUPE_8G217400"/>
</dbReference>
<comment type="catalytic activity">
    <reaction evidence="21">
        <text>L-seryl-[protein] + ATP = O-phospho-L-seryl-[protein] + ADP + H(+)</text>
        <dbReference type="Rhea" id="RHEA:17989"/>
        <dbReference type="Rhea" id="RHEA-COMP:9863"/>
        <dbReference type="Rhea" id="RHEA-COMP:11604"/>
        <dbReference type="ChEBI" id="CHEBI:15378"/>
        <dbReference type="ChEBI" id="CHEBI:29999"/>
        <dbReference type="ChEBI" id="CHEBI:30616"/>
        <dbReference type="ChEBI" id="CHEBI:83421"/>
        <dbReference type="ChEBI" id="CHEBI:456216"/>
        <dbReference type="EC" id="2.7.11.1"/>
    </reaction>
</comment>
<keyword evidence="27" id="KW-1185">Reference proteome</keyword>
<dbReference type="FunFam" id="3.80.10.10:FF:000453">
    <property type="entry name" value="Leucine-rich receptor-like protein kinase family protein"/>
    <property type="match status" value="1"/>
</dbReference>
<evidence type="ECO:0000256" key="22">
    <source>
        <dbReference type="PROSITE-ProRule" id="PRU10141"/>
    </source>
</evidence>
<evidence type="ECO:0000256" key="5">
    <source>
        <dbReference type="ARBA" id="ARBA00022527"/>
    </source>
</evidence>
<accession>A0A251N1G4</accession>
<evidence type="ECO:0000256" key="18">
    <source>
        <dbReference type="ARBA" id="ARBA00023180"/>
    </source>
</evidence>
<dbReference type="GO" id="GO:0006952">
    <property type="term" value="P:defense response"/>
    <property type="evidence" value="ECO:0007669"/>
    <property type="project" value="UniProtKB-ARBA"/>
</dbReference>
<reference evidence="26 27" key="1">
    <citation type="journal article" date="2013" name="Nat. Genet.">
        <title>The high-quality draft genome of peach (Prunus persica) identifies unique patterns of genetic diversity, domestication and genome evolution.</title>
        <authorList>
            <consortium name="International Peach Genome Initiative"/>
            <person name="Verde I."/>
            <person name="Abbott A.G."/>
            <person name="Scalabrin S."/>
            <person name="Jung S."/>
            <person name="Shu S."/>
            <person name="Marroni F."/>
            <person name="Zhebentyayeva T."/>
            <person name="Dettori M.T."/>
            <person name="Grimwood J."/>
            <person name="Cattonaro F."/>
            <person name="Zuccolo A."/>
            <person name="Rossini L."/>
            <person name="Jenkins J."/>
            <person name="Vendramin E."/>
            <person name="Meisel L.A."/>
            <person name="Decroocq V."/>
            <person name="Sosinski B."/>
            <person name="Prochnik S."/>
            <person name="Mitros T."/>
            <person name="Policriti A."/>
            <person name="Cipriani G."/>
            <person name="Dondini L."/>
            <person name="Ficklin S."/>
            <person name="Goodstein D.M."/>
            <person name="Xuan P."/>
            <person name="Del Fabbro C."/>
            <person name="Aramini V."/>
            <person name="Copetti D."/>
            <person name="Gonzalez S."/>
            <person name="Horner D.S."/>
            <person name="Falchi R."/>
            <person name="Lucas S."/>
            <person name="Mica E."/>
            <person name="Maldonado J."/>
            <person name="Lazzari B."/>
            <person name="Bielenberg D."/>
            <person name="Pirona R."/>
            <person name="Miculan M."/>
            <person name="Barakat A."/>
            <person name="Testolin R."/>
            <person name="Stella A."/>
            <person name="Tartarini S."/>
            <person name="Tonutti P."/>
            <person name="Arus P."/>
            <person name="Orellana A."/>
            <person name="Wells C."/>
            <person name="Main D."/>
            <person name="Vizzotto G."/>
            <person name="Silva H."/>
            <person name="Salamini F."/>
            <person name="Schmutz J."/>
            <person name="Morgante M."/>
            <person name="Rokhsar D.S."/>
        </authorList>
    </citation>
    <scope>NUCLEOTIDE SEQUENCE [LARGE SCALE GENOMIC DNA]</scope>
    <source>
        <strain evidence="27">cv. Nemared</strain>
    </source>
</reference>
<dbReference type="Pfam" id="PF13855">
    <property type="entry name" value="LRR_8"/>
    <property type="match status" value="3"/>
</dbReference>
<dbReference type="PROSITE" id="PS00109">
    <property type="entry name" value="PROTEIN_KINASE_TYR"/>
    <property type="match status" value="1"/>
</dbReference>
<dbReference type="InterPro" id="IPR011009">
    <property type="entry name" value="Kinase-like_dom_sf"/>
</dbReference>
<dbReference type="InterPro" id="IPR000719">
    <property type="entry name" value="Prot_kinase_dom"/>
</dbReference>
<dbReference type="FunFam" id="3.80.10.10:FF:000095">
    <property type="entry name" value="LRR receptor-like serine/threonine-protein kinase GSO1"/>
    <property type="match status" value="1"/>
</dbReference>
<dbReference type="GO" id="GO:0009755">
    <property type="term" value="P:hormone-mediated signaling pathway"/>
    <property type="evidence" value="ECO:0000318"/>
    <property type="project" value="GO_Central"/>
</dbReference>
<keyword evidence="17" id="KW-0675">Receptor</keyword>
<evidence type="ECO:0000256" key="7">
    <source>
        <dbReference type="ARBA" id="ARBA00022614"/>
    </source>
</evidence>
<keyword evidence="7" id="KW-0433">Leucine-rich repeat</keyword>
<evidence type="ECO:0000256" key="20">
    <source>
        <dbReference type="ARBA" id="ARBA00047899"/>
    </source>
</evidence>
<keyword evidence="9 23" id="KW-0812">Transmembrane</keyword>
<keyword evidence="11" id="KW-0677">Repeat</keyword>
<dbReference type="GO" id="GO:0004674">
    <property type="term" value="F:protein serine/threonine kinase activity"/>
    <property type="evidence" value="ECO:0007669"/>
    <property type="project" value="UniProtKB-KW"/>
</dbReference>
<dbReference type="InterPro" id="IPR008266">
    <property type="entry name" value="Tyr_kinase_AS"/>
</dbReference>
<dbReference type="Gene3D" id="1.10.510.10">
    <property type="entry name" value="Transferase(Phosphotransferase) domain 1"/>
    <property type="match status" value="1"/>
</dbReference>
<feature type="domain" description="Protein kinase" evidence="25">
    <location>
        <begin position="870"/>
        <end position="1153"/>
    </location>
</feature>
<keyword evidence="18" id="KW-0325">Glycoprotein</keyword>
<keyword evidence="6" id="KW-0597">Phosphoprotein</keyword>
<evidence type="ECO:0000256" key="1">
    <source>
        <dbReference type="ARBA" id="ARBA00004191"/>
    </source>
</evidence>
<dbReference type="GO" id="GO:0005886">
    <property type="term" value="C:plasma membrane"/>
    <property type="evidence" value="ECO:0000318"/>
    <property type="project" value="GO_Central"/>
</dbReference>
<evidence type="ECO:0000256" key="10">
    <source>
        <dbReference type="ARBA" id="ARBA00022729"/>
    </source>
</evidence>
<evidence type="ECO:0000256" key="4">
    <source>
        <dbReference type="ARBA" id="ARBA00022512"/>
    </source>
</evidence>
<dbReference type="OrthoDB" id="676979at2759"/>
<dbReference type="Proteomes" id="UP000006882">
    <property type="component" value="Chromosome G8"/>
</dbReference>
<evidence type="ECO:0000256" key="11">
    <source>
        <dbReference type="ARBA" id="ARBA00022737"/>
    </source>
</evidence>
<dbReference type="GO" id="GO:0099402">
    <property type="term" value="P:plant organ development"/>
    <property type="evidence" value="ECO:0007669"/>
    <property type="project" value="UniProtKB-ARBA"/>
</dbReference>
<evidence type="ECO:0000256" key="17">
    <source>
        <dbReference type="ARBA" id="ARBA00023170"/>
    </source>
</evidence>
<dbReference type="Pfam" id="PF00069">
    <property type="entry name" value="Pkinase"/>
    <property type="match status" value="1"/>
</dbReference>
<keyword evidence="13" id="KW-0418">Kinase</keyword>
<dbReference type="InterPro" id="IPR051420">
    <property type="entry name" value="Ser_Thr_Kinases_DiverseReg"/>
</dbReference>
<dbReference type="Gene3D" id="3.80.10.10">
    <property type="entry name" value="Ribonuclease Inhibitor"/>
    <property type="match status" value="7"/>
</dbReference>